<protein>
    <submittedName>
        <fullName evidence="2">Uncharacterized protein</fullName>
    </submittedName>
</protein>
<reference evidence="2" key="2">
    <citation type="submission" date="2023-05" db="EMBL/GenBank/DDBJ databases">
        <authorList>
            <person name="Schelkunov M.I."/>
        </authorList>
    </citation>
    <scope>NUCLEOTIDE SEQUENCE</scope>
    <source>
        <strain evidence="2">Hsosn_3</strain>
        <tissue evidence="2">Leaf</tissue>
    </source>
</reference>
<reference evidence="2" key="1">
    <citation type="submission" date="2023-02" db="EMBL/GenBank/DDBJ databases">
        <title>Genome of toxic invasive species Heracleum sosnowskyi carries increased number of genes despite the absence of recent whole-genome duplications.</title>
        <authorList>
            <person name="Schelkunov M."/>
            <person name="Shtratnikova V."/>
            <person name="Makarenko M."/>
            <person name="Klepikova A."/>
            <person name="Omelchenko D."/>
            <person name="Novikova G."/>
            <person name="Obukhova E."/>
            <person name="Bogdanov V."/>
            <person name="Penin A."/>
            <person name="Logacheva M."/>
        </authorList>
    </citation>
    <scope>NUCLEOTIDE SEQUENCE</scope>
    <source>
        <strain evidence="2">Hsosn_3</strain>
        <tissue evidence="2">Leaf</tissue>
    </source>
</reference>
<evidence type="ECO:0000313" key="2">
    <source>
        <dbReference type="EMBL" id="KAK1389872.1"/>
    </source>
</evidence>
<sequence>MLQQIIVLLLSLSLVFLFIITGSHLKVAVSCKDVNDSAEPQQNNDASYEVVLVDNVHAVADKESKLKTSWNIEVDKINSGSLLTPTQRRSSITIEKAESPAVIADRKSDRKFRRRSLIVKEKRNESGFVAYSADYGRPKHHPPKNN</sequence>
<name>A0AAD8IPT9_9APIA</name>
<gene>
    <name evidence="2" type="ORF">POM88_018050</name>
</gene>
<accession>A0AAD8IPT9</accession>
<evidence type="ECO:0000256" key="1">
    <source>
        <dbReference type="SAM" id="SignalP"/>
    </source>
</evidence>
<feature type="signal peptide" evidence="1">
    <location>
        <begin position="1"/>
        <end position="17"/>
    </location>
</feature>
<dbReference type="Proteomes" id="UP001237642">
    <property type="component" value="Unassembled WGS sequence"/>
</dbReference>
<keyword evidence="1" id="KW-0732">Signal</keyword>
<feature type="chain" id="PRO_5041911361" evidence="1">
    <location>
        <begin position="18"/>
        <end position="146"/>
    </location>
</feature>
<keyword evidence="3" id="KW-1185">Reference proteome</keyword>
<evidence type="ECO:0000313" key="3">
    <source>
        <dbReference type="Proteomes" id="UP001237642"/>
    </source>
</evidence>
<comment type="caution">
    <text evidence="2">The sequence shown here is derived from an EMBL/GenBank/DDBJ whole genome shotgun (WGS) entry which is preliminary data.</text>
</comment>
<dbReference type="AlphaFoldDB" id="A0AAD8IPT9"/>
<organism evidence="2 3">
    <name type="scientific">Heracleum sosnowskyi</name>
    <dbReference type="NCBI Taxonomy" id="360622"/>
    <lineage>
        <taxon>Eukaryota</taxon>
        <taxon>Viridiplantae</taxon>
        <taxon>Streptophyta</taxon>
        <taxon>Embryophyta</taxon>
        <taxon>Tracheophyta</taxon>
        <taxon>Spermatophyta</taxon>
        <taxon>Magnoliopsida</taxon>
        <taxon>eudicotyledons</taxon>
        <taxon>Gunneridae</taxon>
        <taxon>Pentapetalae</taxon>
        <taxon>asterids</taxon>
        <taxon>campanulids</taxon>
        <taxon>Apiales</taxon>
        <taxon>Apiaceae</taxon>
        <taxon>Apioideae</taxon>
        <taxon>apioid superclade</taxon>
        <taxon>Tordylieae</taxon>
        <taxon>Tordyliinae</taxon>
        <taxon>Heracleum</taxon>
    </lineage>
</organism>
<dbReference type="EMBL" id="JAUIZM010000004">
    <property type="protein sequence ID" value="KAK1389872.1"/>
    <property type="molecule type" value="Genomic_DNA"/>
</dbReference>
<proteinExistence type="predicted"/>